<protein>
    <submittedName>
        <fullName evidence="1">Uncharacterized protein</fullName>
    </submittedName>
</protein>
<evidence type="ECO:0000313" key="2">
    <source>
        <dbReference type="Proteomes" id="UP000029981"/>
    </source>
</evidence>
<dbReference type="Proteomes" id="UP000029981">
    <property type="component" value="Chromosome 3"/>
</dbReference>
<name>A0A0A0LH14_CUCSA</name>
<evidence type="ECO:0000313" key="1">
    <source>
        <dbReference type="EMBL" id="KGN59341.1"/>
    </source>
</evidence>
<organism evidence="1 2">
    <name type="scientific">Cucumis sativus</name>
    <name type="common">Cucumber</name>
    <dbReference type="NCBI Taxonomy" id="3659"/>
    <lineage>
        <taxon>Eukaryota</taxon>
        <taxon>Viridiplantae</taxon>
        <taxon>Streptophyta</taxon>
        <taxon>Embryophyta</taxon>
        <taxon>Tracheophyta</taxon>
        <taxon>Spermatophyta</taxon>
        <taxon>Magnoliopsida</taxon>
        <taxon>eudicotyledons</taxon>
        <taxon>Gunneridae</taxon>
        <taxon>Pentapetalae</taxon>
        <taxon>rosids</taxon>
        <taxon>fabids</taxon>
        <taxon>Cucurbitales</taxon>
        <taxon>Cucurbitaceae</taxon>
        <taxon>Benincaseae</taxon>
        <taxon>Cucumis</taxon>
    </lineage>
</organism>
<dbReference type="Gramene" id="KGN59341">
    <property type="protein sequence ID" value="KGN59341"/>
    <property type="gene ID" value="Csa_3G812130"/>
</dbReference>
<gene>
    <name evidence="1" type="ORF">Csa_3G812130</name>
</gene>
<reference evidence="1 2" key="1">
    <citation type="journal article" date="2009" name="Nat. Genet.">
        <title>The genome of the cucumber, Cucumis sativus L.</title>
        <authorList>
            <person name="Huang S."/>
            <person name="Li R."/>
            <person name="Zhang Z."/>
            <person name="Li L."/>
            <person name="Gu X."/>
            <person name="Fan W."/>
            <person name="Lucas W.J."/>
            <person name="Wang X."/>
            <person name="Xie B."/>
            <person name="Ni P."/>
            <person name="Ren Y."/>
            <person name="Zhu H."/>
            <person name="Li J."/>
            <person name="Lin K."/>
            <person name="Jin W."/>
            <person name="Fei Z."/>
            <person name="Li G."/>
            <person name="Staub J."/>
            <person name="Kilian A."/>
            <person name="van der Vossen E.A."/>
            <person name="Wu Y."/>
            <person name="Guo J."/>
            <person name="He J."/>
            <person name="Jia Z."/>
            <person name="Ren Y."/>
            <person name="Tian G."/>
            <person name="Lu Y."/>
            <person name="Ruan J."/>
            <person name="Qian W."/>
            <person name="Wang M."/>
            <person name="Huang Q."/>
            <person name="Li B."/>
            <person name="Xuan Z."/>
            <person name="Cao J."/>
            <person name="Asan"/>
            <person name="Wu Z."/>
            <person name="Zhang J."/>
            <person name="Cai Q."/>
            <person name="Bai Y."/>
            <person name="Zhao B."/>
            <person name="Han Y."/>
            <person name="Li Y."/>
            <person name="Li X."/>
            <person name="Wang S."/>
            <person name="Shi Q."/>
            <person name="Liu S."/>
            <person name="Cho W.K."/>
            <person name="Kim J.Y."/>
            <person name="Xu Y."/>
            <person name="Heller-Uszynska K."/>
            <person name="Miao H."/>
            <person name="Cheng Z."/>
            <person name="Zhang S."/>
            <person name="Wu J."/>
            <person name="Yang Y."/>
            <person name="Kang H."/>
            <person name="Li M."/>
            <person name="Liang H."/>
            <person name="Ren X."/>
            <person name="Shi Z."/>
            <person name="Wen M."/>
            <person name="Jian M."/>
            <person name="Yang H."/>
            <person name="Zhang G."/>
            <person name="Yang Z."/>
            <person name="Chen R."/>
            <person name="Liu S."/>
            <person name="Li J."/>
            <person name="Ma L."/>
            <person name="Liu H."/>
            <person name="Zhou Y."/>
            <person name="Zhao J."/>
            <person name="Fang X."/>
            <person name="Li G."/>
            <person name="Fang L."/>
            <person name="Li Y."/>
            <person name="Liu D."/>
            <person name="Zheng H."/>
            <person name="Zhang Y."/>
            <person name="Qin N."/>
            <person name="Li Z."/>
            <person name="Yang G."/>
            <person name="Yang S."/>
            <person name="Bolund L."/>
            <person name="Kristiansen K."/>
            <person name="Zheng H."/>
            <person name="Li S."/>
            <person name="Zhang X."/>
            <person name="Yang H."/>
            <person name="Wang J."/>
            <person name="Sun R."/>
            <person name="Zhang B."/>
            <person name="Jiang S."/>
            <person name="Wang J."/>
            <person name="Du Y."/>
            <person name="Li S."/>
        </authorList>
    </citation>
    <scope>NUCLEOTIDE SEQUENCE [LARGE SCALE GENOMIC DNA]</scope>
    <source>
        <strain evidence="2">cv. 9930</strain>
    </source>
</reference>
<reference evidence="1 2" key="2">
    <citation type="journal article" date="2009" name="PLoS ONE">
        <title>An integrated genetic and cytogenetic map of the cucumber genome.</title>
        <authorList>
            <person name="Ren Y."/>
            <person name="Zhang Z."/>
            <person name="Liu J."/>
            <person name="Staub J.E."/>
            <person name="Han Y."/>
            <person name="Cheng Z."/>
            <person name="Li X."/>
            <person name="Lu J."/>
            <person name="Miao H."/>
            <person name="Kang H."/>
            <person name="Xie B."/>
            <person name="Gu X."/>
            <person name="Wang X."/>
            <person name="Du Y."/>
            <person name="Jin W."/>
            <person name="Huang S."/>
        </authorList>
    </citation>
    <scope>NUCLEOTIDE SEQUENCE [LARGE SCALE GENOMIC DNA]</scope>
    <source>
        <strain evidence="2">cv. 9930</strain>
    </source>
</reference>
<reference evidence="1 2" key="3">
    <citation type="journal article" date="2010" name="BMC Genomics">
        <title>Transcriptome sequencing and comparative analysis of cucumber flowers with different sex types.</title>
        <authorList>
            <person name="Guo S."/>
            <person name="Zheng Y."/>
            <person name="Joung J.G."/>
            <person name="Liu S."/>
            <person name="Zhang Z."/>
            <person name="Crasta O.R."/>
            <person name="Sobral B.W."/>
            <person name="Xu Y."/>
            <person name="Huang S."/>
            <person name="Fei Z."/>
        </authorList>
    </citation>
    <scope>NUCLEOTIDE SEQUENCE [LARGE SCALE GENOMIC DNA]</scope>
    <source>
        <strain evidence="2">cv. 9930</strain>
    </source>
</reference>
<keyword evidence="2" id="KW-1185">Reference proteome</keyword>
<proteinExistence type="predicted"/>
<dbReference type="AlphaFoldDB" id="A0A0A0LH14"/>
<accession>A0A0A0LH14</accession>
<reference evidence="1 2" key="4">
    <citation type="journal article" date="2011" name="BMC Genomics">
        <title>RNA-Seq improves annotation of protein-coding genes in the cucumber genome.</title>
        <authorList>
            <person name="Li Z."/>
            <person name="Zhang Z."/>
            <person name="Yan P."/>
            <person name="Huang S."/>
            <person name="Fei Z."/>
            <person name="Lin K."/>
        </authorList>
    </citation>
    <scope>NUCLEOTIDE SEQUENCE [LARGE SCALE GENOMIC DNA]</scope>
    <source>
        <strain evidence="2">cv. 9930</strain>
    </source>
</reference>
<dbReference type="EMBL" id="CM002924">
    <property type="protein sequence ID" value="KGN59341.1"/>
    <property type="molecule type" value="Genomic_DNA"/>
</dbReference>
<sequence length="128" mass="13715">MGLILGGLQGFILLGQYLIEITSFIAAAPSLGNEIGVVSALHHSGGEIRWLPRRIAAVHFISRDILHEPTGSQKPRIARCYLIATLSPGKSRSVVDFSLLAFSNSDPLLRVLGNLIQGGNVVLISCEL</sequence>